<proteinExistence type="predicted"/>
<dbReference type="SUPFAM" id="SSF48403">
    <property type="entry name" value="Ankyrin repeat"/>
    <property type="match status" value="1"/>
</dbReference>
<evidence type="ECO:0000256" key="1">
    <source>
        <dbReference type="SAM" id="MobiDB-lite"/>
    </source>
</evidence>
<dbReference type="Gene3D" id="1.25.40.20">
    <property type="entry name" value="Ankyrin repeat-containing domain"/>
    <property type="match status" value="1"/>
</dbReference>
<dbReference type="InterPro" id="IPR036770">
    <property type="entry name" value="Ankyrin_rpt-contain_sf"/>
</dbReference>
<accession>A0ABN9QSC5</accession>
<dbReference type="Proteomes" id="UP001189429">
    <property type="component" value="Unassembled WGS sequence"/>
</dbReference>
<protein>
    <submittedName>
        <fullName evidence="2">Uncharacterized protein</fullName>
    </submittedName>
</protein>
<evidence type="ECO:0000313" key="3">
    <source>
        <dbReference type="Proteomes" id="UP001189429"/>
    </source>
</evidence>
<keyword evidence="3" id="KW-1185">Reference proteome</keyword>
<dbReference type="EMBL" id="CAUYUJ010004269">
    <property type="protein sequence ID" value="CAK0808836.1"/>
    <property type="molecule type" value="Genomic_DNA"/>
</dbReference>
<sequence length="249" mass="26613">MEQCLELVDQPIETTLGYLTGRCQPSSRQELEKMPALPVSPADAHPRRVSSPPRAGQAAQATPPSTPRARPRVPTTPPPLRGVNQESLLLRSLEQNCWTQVRLVLEADPEAARVPILQPCFEWPLCAAIRLGCSEDIVRLLTENGAKADVTNVQGVSPLQLLSSRAESGVGSAPPFDLRGIPGLAAWSEWMLESTAQHELGVATALLIAGADPAACYGDPDSSSLELARRAEKGHLVGLYGRWGPVPAA</sequence>
<comment type="caution">
    <text evidence="2">The sequence shown here is derived from an EMBL/GenBank/DDBJ whole genome shotgun (WGS) entry which is preliminary data.</text>
</comment>
<evidence type="ECO:0000313" key="2">
    <source>
        <dbReference type="EMBL" id="CAK0808836.1"/>
    </source>
</evidence>
<reference evidence="2" key="1">
    <citation type="submission" date="2023-10" db="EMBL/GenBank/DDBJ databases">
        <authorList>
            <person name="Chen Y."/>
            <person name="Shah S."/>
            <person name="Dougan E. K."/>
            <person name="Thang M."/>
            <person name="Chan C."/>
        </authorList>
    </citation>
    <scope>NUCLEOTIDE SEQUENCE [LARGE SCALE GENOMIC DNA]</scope>
</reference>
<feature type="region of interest" description="Disordered" evidence="1">
    <location>
        <begin position="25"/>
        <end position="83"/>
    </location>
</feature>
<gene>
    <name evidence="2" type="ORF">PCOR1329_LOCUS14300</name>
</gene>
<name>A0ABN9QSC5_9DINO</name>
<organism evidence="2 3">
    <name type="scientific">Prorocentrum cordatum</name>
    <dbReference type="NCBI Taxonomy" id="2364126"/>
    <lineage>
        <taxon>Eukaryota</taxon>
        <taxon>Sar</taxon>
        <taxon>Alveolata</taxon>
        <taxon>Dinophyceae</taxon>
        <taxon>Prorocentrales</taxon>
        <taxon>Prorocentraceae</taxon>
        <taxon>Prorocentrum</taxon>
    </lineage>
</organism>